<comment type="caution">
    <text evidence="3">The sequence shown here is derived from an EMBL/GenBank/DDBJ whole genome shotgun (WGS) entry which is preliminary data.</text>
</comment>
<dbReference type="STRING" id="180332.GCA_000797495_00031"/>
<feature type="signal peptide" evidence="1">
    <location>
        <begin position="1"/>
        <end position="21"/>
    </location>
</feature>
<dbReference type="EMBL" id="QGQD01000047">
    <property type="protein sequence ID" value="TLD00796.1"/>
    <property type="molecule type" value="Genomic_DNA"/>
</dbReference>
<dbReference type="Pfam" id="PF12010">
    <property type="entry name" value="DUF3502"/>
    <property type="match status" value="1"/>
</dbReference>
<name>A0A4U8QGN5_9FIRM</name>
<evidence type="ECO:0000256" key="1">
    <source>
        <dbReference type="SAM" id="SignalP"/>
    </source>
</evidence>
<evidence type="ECO:0000313" key="3">
    <source>
        <dbReference type="EMBL" id="TLD00796.1"/>
    </source>
</evidence>
<dbReference type="InterPro" id="IPR022627">
    <property type="entry name" value="DUF3502"/>
</dbReference>
<reference evidence="3 4" key="1">
    <citation type="journal article" date="2019" name="Anaerobe">
        <title>Detection of Robinsoniella peoriensis in multiple bone samples of a trauma patient.</title>
        <authorList>
            <person name="Schrottner P."/>
            <person name="Hartwich K."/>
            <person name="Bunk B."/>
            <person name="Schober I."/>
            <person name="Helbig S."/>
            <person name="Rudolph W.W."/>
            <person name="Gunzer F."/>
        </authorList>
    </citation>
    <scope>NUCLEOTIDE SEQUENCE [LARGE SCALE GENOMIC DNA]</scope>
    <source>
        <strain evidence="3 4">DSM 106044</strain>
    </source>
</reference>
<sequence precursor="true">MKKRLLSILLAGVLLLTGASGCGKKEDKGSAGDSETYKVTLAYIGDKQPDTDRIQNAVNEIMRKDINMEIELAPISWGSYAETLKLVLSGGEKMDIVPVLIDQASSVVNAKQVIDMNELIDQYGTNMKKILGEEVVKASNINGYVYGVTTAREWFTQSAVVMRKDIIDELGIDSSAIKSYEDLDAVYAKVKEANPDMYMIASCNGTTPDVKYEVMDPLTDGYGVLMDSGQSTEVVNYYETDTYKNLILKLHDWQQKGYISPDGATTTDGNEAQVKAGSAFSYFSPTKPGYDQRAKALCNYDMEIVPIGELFSGSVSWLTYGISNATKDPAKTMQCLDYIYGNTDILNLLNWGEEGKDYVVADEEKGIITYPEGVTSENAAYHLNEGWQLFNQFDMYIWEGDDPDVWKETKEMNDKALKSKAFGFTYDPSGVSNEISALSNVKSQYISALGSGTVDPEKILPEFIQALKDAGIDKVIAEKQEQFDKWLSDQK</sequence>
<organism evidence="3 4">
    <name type="scientific">Robinsoniella peoriensis</name>
    <dbReference type="NCBI Taxonomy" id="180332"/>
    <lineage>
        <taxon>Bacteria</taxon>
        <taxon>Bacillati</taxon>
        <taxon>Bacillota</taxon>
        <taxon>Clostridia</taxon>
        <taxon>Lachnospirales</taxon>
        <taxon>Lachnospiraceae</taxon>
        <taxon>Robinsoniella</taxon>
    </lineage>
</organism>
<dbReference type="PROSITE" id="PS51257">
    <property type="entry name" value="PROKAR_LIPOPROTEIN"/>
    <property type="match status" value="1"/>
</dbReference>
<evidence type="ECO:0000313" key="4">
    <source>
        <dbReference type="Proteomes" id="UP000306509"/>
    </source>
</evidence>
<gene>
    <name evidence="3" type="ORF">DSM106044_02372</name>
</gene>
<feature type="domain" description="DUF3502" evidence="2">
    <location>
        <begin position="421"/>
        <end position="487"/>
    </location>
</feature>
<dbReference type="AlphaFoldDB" id="A0A4U8QGN5"/>
<dbReference type="Gene3D" id="3.40.190.10">
    <property type="entry name" value="Periplasmic binding protein-like II"/>
    <property type="match status" value="2"/>
</dbReference>
<feature type="chain" id="PRO_5020427618" evidence="1">
    <location>
        <begin position="22"/>
        <end position="491"/>
    </location>
</feature>
<accession>A0A4U8QGN5</accession>
<keyword evidence="1" id="KW-0732">Signal</keyword>
<protein>
    <submittedName>
        <fullName evidence="3">Maltose-binding periplasmic protein</fullName>
    </submittedName>
</protein>
<proteinExistence type="predicted"/>
<dbReference type="SUPFAM" id="SSF53850">
    <property type="entry name" value="Periplasmic binding protein-like II"/>
    <property type="match status" value="1"/>
</dbReference>
<evidence type="ECO:0000259" key="2">
    <source>
        <dbReference type="Pfam" id="PF12010"/>
    </source>
</evidence>
<keyword evidence="4" id="KW-1185">Reference proteome</keyword>
<dbReference type="Proteomes" id="UP000306509">
    <property type="component" value="Unassembled WGS sequence"/>
</dbReference>
<dbReference type="RefSeq" id="WP_138002497.1">
    <property type="nucleotide sequence ID" value="NZ_QGQD01000047.1"/>
</dbReference>